<name>A0A511SUX5_MYXFU</name>
<protein>
    <recommendedName>
        <fullName evidence="6">Lipoprotein</fullName>
    </recommendedName>
</protein>
<dbReference type="RefSeq" id="WP_074949041.1">
    <property type="nucleotide sequence ID" value="NZ_BJXR01000011.1"/>
</dbReference>
<keyword evidence="4" id="KW-1185">Reference proteome</keyword>
<evidence type="ECO:0000313" key="3">
    <source>
        <dbReference type="EMBL" id="SES97973.1"/>
    </source>
</evidence>
<feature type="chain" id="PRO_5022871274" description="Lipoprotein" evidence="1">
    <location>
        <begin position="20"/>
        <end position="308"/>
    </location>
</feature>
<dbReference type="Proteomes" id="UP000321514">
    <property type="component" value="Unassembled WGS sequence"/>
</dbReference>
<dbReference type="EMBL" id="BJXR01000011">
    <property type="protein sequence ID" value="GEN05709.1"/>
    <property type="molecule type" value="Genomic_DNA"/>
</dbReference>
<dbReference type="Proteomes" id="UP000183760">
    <property type="component" value="Unassembled WGS sequence"/>
</dbReference>
<evidence type="ECO:0000313" key="2">
    <source>
        <dbReference type="EMBL" id="GEN05709.1"/>
    </source>
</evidence>
<reference evidence="2 5" key="2">
    <citation type="submission" date="2019-07" db="EMBL/GenBank/DDBJ databases">
        <title>Whole genome shotgun sequence of Myxococcus fulvus NBRC 100333.</title>
        <authorList>
            <person name="Hosoyama A."/>
            <person name="Uohara A."/>
            <person name="Ohji S."/>
            <person name="Ichikawa N."/>
        </authorList>
    </citation>
    <scope>NUCLEOTIDE SEQUENCE [LARGE SCALE GENOMIC DNA]</scope>
    <source>
        <strain evidence="2 5">NBRC 100333</strain>
    </source>
</reference>
<dbReference type="EMBL" id="FOIB01000001">
    <property type="protein sequence ID" value="SES97973.1"/>
    <property type="molecule type" value="Genomic_DNA"/>
</dbReference>
<keyword evidence="1" id="KW-0732">Signal</keyword>
<accession>A0A511SUX5</accession>
<reference evidence="3 4" key="1">
    <citation type="submission" date="2016-10" db="EMBL/GenBank/DDBJ databases">
        <authorList>
            <person name="Varghese N."/>
            <person name="Submissions S."/>
        </authorList>
    </citation>
    <scope>NUCLEOTIDE SEQUENCE [LARGE SCALE GENOMIC DNA]</scope>
    <source>
        <strain evidence="3 4">DSM 16525</strain>
    </source>
</reference>
<gene>
    <name evidence="2" type="ORF">MFU01_07460</name>
    <name evidence="3" type="ORF">SAMN05443572_101744</name>
</gene>
<comment type="caution">
    <text evidence="2">The sequence shown here is derived from an EMBL/GenBank/DDBJ whole genome shotgun (WGS) entry which is preliminary data.</text>
</comment>
<dbReference type="STRING" id="1334629.MFUL124B02_04695"/>
<proteinExistence type="predicted"/>
<evidence type="ECO:0008006" key="6">
    <source>
        <dbReference type="Google" id="ProtNLM"/>
    </source>
</evidence>
<dbReference type="OrthoDB" id="5501541at2"/>
<sequence>MGTWFKCGGLLLVALGAVACVDPDDHSSHVRDLRVLGIAVERPELMAPTCEPTAEALEVLTEQVSYRALLVDPLGQGRAIAYTLTACADPEDSLCEDAAKRVELARGTTTAGELVLPIRPGASQLADGTLLLDAVRQADPYQGFGGLRMPLVLHVTAGEEGVYAQKLMVFTCPLVPGMAPNQQPMLQGLTLDDAAWDPEALPELKGEGPFVVRANDIAALEESYVVPGFRKEAVQLKESWAITWHATLGKFSVEETESVDFNGQPGRHRTEWEPPEKDGVAQEVTFWAVVRDGRGGSSWLVRRARWTP</sequence>
<dbReference type="PROSITE" id="PS51257">
    <property type="entry name" value="PROKAR_LIPOPROTEIN"/>
    <property type="match status" value="1"/>
</dbReference>
<evidence type="ECO:0000313" key="5">
    <source>
        <dbReference type="Proteomes" id="UP000321514"/>
    </source>
</evidence>
<evidence type="ECO:0000256" key="1">
    <source>
        <dbReference type="SAM" id="SignalP"/>
    </source>
</evidence>
<dbReference type="AlphaFoldDB" id="A0A511SUX5"/>
<evidence type="ECO:0000313" key="4">
    <source>
        <dbReference type="Proteomes" id="UP000183760"/>
    </source>
</evidence>
<organism evidence="2 5">
    <name type="scientific">Myxococcus fulvus</name>
    <dbReference type="NCBI Taxonomy" id="33"/>
    <lineage>
        <taxon>Bacteria</taxon>
        <taxon>Pseudomonadati</taxon>
        <taxon>Myxococcota</taxon>
        <taxon>Myxococcia</taxon>
        <taxon>Myxococcales</taxon>
        <taxon>Cystobacterineae</taxon>
        <taxon>Myxococcaceae</taxon>
        <taxon>Myxococcus</taxon>
    </lineage>
</organism>
<feature type="signal peptide" evidence="1">
    <location>
        <begin position="1"/>
        <end position="19"/>
    </location>
</feature>